<gene>
    <name evidence="1" type="ORF">BV25DRAFT_1897075</name>
</gene>
<dbReference type="EMBL" id="MU277190">
    <property type="protein sequence ID" value="KAI0067482.1"/>
    <property type="molecule type" value="Genomic_DNA"/>
</dbReference>
<accession>A0ACB8TGE0</accession>
<name>A0ACB8TGE0_9AGAM</name>
<dbReference type="Proteomes" id="UP000814140">
    <property type="component" value="Unassembled WGS sequence"/>
</dbReference>
<reference evidence="1" key="2">
    <citation type="journal article" date="2022" name="New Phytol.">
        <title>Evolutionary transition to the ectomycorrhizal habit in the genomes of a hyperdiverse lineage of mushroom-forming fungi.</title>
        <authorList>
            <person name="Looney B."/>
            <person name="Miyauchi S."/>
            <person name="Morin E."/>
            <person name="Drula E."/>
            <person name="Courty P.E."/>
            <person name="Kohler A."/>
            <person name="Kuo A."/>
            <person name="LaButti K."/>
            <person name="Pangilinan J."/>
            <person name="Lipzen A."/>
            <person name="Riley R."/>
            <person name="Andreopoulos W."/>
            <person name="He G."/>
            <person name="Johnson J."/>
            <person name="Nolan M."/>
            <person name="Tritt A."/>
            <person name="Barry K.W."/>
            <person name="Grigoriev I.V."/>
            <person name="Nagy L.G."/>
            <person name="Hibbett D."/>
            <person name="Henrissat B."/>
            <person name="Matheny P.B."/>
            <person name="Labbe J."/>
            <person name="Martin F.M."/>
        </authorList>
    </citation>
    <scope>NUCLEOTIDE SEQUENCE</scope>
    <source>
        <strain evidence="1">HHB10654</strain>
    </source>
</reference>
<protein>
    <submittedName>
        <fullName evidence="1">Uncharacterized protein</fullName>
    </submittedName>
</protein>
<comment type="caution">
    <text evidence="1">The sequence shown here is derived from an EMBL/GenBank/DDBJ whole genome shotgun (WGS) entry which is preliminary data.</text>
</comment>
<keyword evidence="2" id="KW-1185">Reference proteome</keyword>
<reference evidence="1" key="1">
    <citation type="submission" date="2021-03" db="EMBL/GenBank/DDBJ databases">
        <authorList>
            <consortium name="DOE Joint Genome Institute"/>
            <person name="Ahrendt S."/>
            <person name="Looney B.P."/>
            <person name="Miyauchi S."/>
            <person name="Morin E."/>
            <person name="Drula E."/>
            <person name="Courty P.E."/>
            <person name="Chicoki N."/>
            <person name="Fauchery L."/>
            <person name="Kohler A."/>
            <person name="Kuo A."/>
            <person name="Labutti K."/>
            <person name="Pangilinan J."/>
            <person name="Lipzen A."/>
            <person name="Riley R."/>
            <person name="Andreopoulos W."/>
            <person name="He G."/>
            <person name="Johnson J."/>
            <person name="Barry K.W."/>
            <person name="Grigoriev I.V."/>
            <person name="Nagy L."/>
            <person name="Hibbett D."/>
            <person name="Henrissat B."/>
            <person name="Matheny P.B."/>
            <person name="Labbe J."/>
            <person name="Martin F."/>
        </authorList>
    </citation>
    <scope>NUCLEOTIDE SEQUENCE</scope>
    <source>
        <strain evidence="1">HHB10654</strain>
    </source>
</reference>
<proteinExistence type="predicted"/>
<organism evidence="1 2">
    <name type="scientific">Artomyces pyxidatus</name>
    <dbReference type="NCBI Taxonomy" id="48021"/>
    <lineage>
        <taxon>Eukaryota</taxon>
        <taxon>Fungi</taxon>
        <taxon>Dikarya</taxon>
        <taxon>Basidiomycota</taxon>
        <taxon>Agaricomycotina</taxon>
        <taxon>Agaricomycetes</taxon>
        <taxon>Russulales</taxon>
        <taxon>Auriscalpiaceae</taxon>
        <taxon>Artomyces</taxon>
    </lineage>
</organism>
<sequence length="164" mass="17910">MAAARLAETGFVTVDLRSTGKLHPTALPYHSVKNTSTRIATKEEFATLKTAGDDVATIVPYFLMLTIALIGRRRISKWSAQGRLSHELDGFLAGSIHTRSPVRSLTLTVSKKWLESETTQEFRAREHGGLILPLGSAVNPAASSGYRDNDTASSDRERRVQGDT</sequence>
<evidence type="ECO:0000313" key="1">
    <source>
        <dbReference type="EMBL" id="KAI0067482.1"/>
    </source>
</evidence>
<evidence type="ECO:0000313" key="2">
    <source>
        <dbReference type="Proteomes" id="UP000814140"/>
    </source>
</evidence>